<reference evidence="1" key="1">
    <citation type="submission" date="2013-07" db="EMBL/GenBank/DDBJ databases">
        <title>The genome of an arbuscular mycorrhizal fungus provides insights into the evolution of the oldest plant symbiosis.</title>
        <authorList>
            <consortium name="DOE Joint Genome Institute"/>
            <person name="Tisserant E."/>
            <person name="Malbreil M."/>
            <person name="Kuo A."/>
            <person name="Kohler A."/>
            <person name="Symeonidi A."/>
            <person name="Balestrini R."/>
            <person name="Charron P."/>
            <person name="Duensing N."/>
            <person name="Frei-dit-Frey N."/>
            <person name="Gianinazzi-Pearson V."/>
            <person name="Gilbert B."/>
            <person name="Handa Y."/>
            <person name="Hijri M."/>
            <person name="Kaul R."/>
            <person name="Kawaguchi M."/>
            <person name="Krajinski F."/>
            <person name="Lammers P."/>
            <person name="Lapierre D."/>
            <person name="Masclaux F.G."/>
            <person name="Murat C."/>
            <person name="Morin E."/>
            <person name="Ndikumana S."/>
            <person name="Pagni M."/>
            <person name="Petitpierre D."/>
            <person name="Requena N."/>
            <person name="Rosikiewicz P."/>
            <person name="Riley R."/>
            <person name="Saito K."/>
            <person name="San Clemente H."/>
            <person name="Shapiro H."/>
            <person name="van Tuinen D."/>
            <person name="Becard G."/>
            <person name="Bonfante P."/>
            <person name="Paszkowski U."/>
            <person name="Shachar-Hill Y."/>
            <person name="Young J.P."/>
            <person name="Sanders I.R."/>
            <person name="Henrissat B."/>
            <person name="Rensing S.A."/>
            <person name="Grigoriev I.V."/>
            <person name="Corradi N."/>
            <person name="Roux C."/>
            <person name="Martin F."/>
        </authorList>
    </citation>
    <scope>NUCLEOTIDE SEQUENCE</scope>
    <source>
        <strain evidence="1">DAOM 197198</strain>
    </source>
</reference>
<dbReference type="HOGENOM" id="CLU_1378784_0_0_1"/>
<dbReference type="AlphaFoldDB" id="U9TDA2"/>
<accession>U9TDA2</accession>
<dbReference type="VEuPathDB" id="FungiDB:RhiirFUN_002792"/>
<gene>
    <name evidence="1" type="ORF">GLOINDRAFT_4720</name>
</gene>
<organism evidence="1">
    <name type="scientific">Rhizophagus irregularis (strain DAOM 181602 / DAOM 197198 / MUCL 43194)</name>
    <name type="common">Arbuscular mycorrhizal fungus</name>
    <name type="synonym">Glomus intraradices</name>
    <dbReference type="NCBI Taxonomy" id="747089"/>
    <lineage>
        <taxon>Eukaryota</taxon>
        <taxon>Fungi</taxon>
        <taxon>Fungi incertae sedis</taxon>
        <taxon>Mucoromycota</taxon>
        <taxon>Glomeromycotina</taxon>
        <taxon>Glomeromycetes</taxon>
        <taxon>Glomerales</taxon>
        <taxon>Glomeraceae</taxon>
        <taxon>Rhizophagus</taxon>
    </lineage>
</organism>
<proteinExistence type="predicted"/>
<protein>
    <submittedName>
        <fullName evidence="1">Uncharacterized protein</fullName>
    </submittedName>
</protein>
<sequence length="198" mass="22450">MTFSNLLDADFRQPVLGMKRFTNVSVSSLFGREDDQSLDTYCFDGQSLDAYCFGDSWMCYSVVNNSFFLDIGIRNIKGQPVDWIKDAYGTLVLLFKKGKDRTWIIHGGQHSRQMDIMKEYKTVVLFSELMSINQISGIIGLLGDVSSPIKDYSFQATCGTGTLAPIRIWQNRPSSYFSVSKFGTFYFVDSDGLGHWEK</sequence>
<evidence type="ECO:0000313" key="1">
    <source>
        <dbReference type="EMBL" id="ESA04313.1"/>
    </source>
</evidence>
<name>U9TDA2_RHIID</name>
<dbReference type="EMBL" id="KI294400">
    <property type="protein sequence ID" value="ESA04313.1"/>
    <property type="molecule type" value="Genomic_DNA"/>
</dbReference>